<dbReference type="EMBL" id="JBEPIJ010000021">
    <property type="protein sequence ID" value="MES0875132.1"/>
    <property type="molecule type" value="Genomic_DNA"/>
</dbReference>
<evidence type="ECO:0000313" key="3">
    <source>
        <dbReference type="EMBL" id="MES0875132.1"/>
    </source>
</evidence>
<dbReference type="Gene3D" id="1.10.245.10">
    <property type="entry name" value="SWIB/MDM2 domain"/>
    <property type="match status" value="1"/>
</dbReference>
<reference evidence="3 4" key="1">
    <citation type="submission" date="2024-06" db="EMBL/GenBank/DDBJ databases">
        <authorList>
            <person name="Li Z."/>
            <person name="Jiang Y."/>
        </authorList>
    </citation>
    <scope>NUCLEOTIDE SEQUENCE [LARGE SCALE GENOMIC DNA]</scope>
    <source>
        <strain evidence="3 4">HSW-8</strain>
    </source>
</reference>
<keyword evidence="4" id="KW-1185">Reference proteome</keyword>
<dbReference type="PROSITE" id="PS51925">
    <property type="entry name" value="SWIB_MDM2"/>
    <property type="match status" value="1"/>
</dbReference>
<dbReference type="InterPro" id="IPR036885">
    <property type="entry name" value="SWIB_MDM2_dom_sf"/>
</dbReference>
<feature type="domain" description="DM2" evidence="2">
    <location>
        <begin position="62"/>
        <end position="139"/>
    </location>
</feature>
<evidence type="ECO:0000313" key="4">
    <source>
        <dbReference type="Proteomes" id="UP001465331"/>
    </source>
</evidence>
<sequence length="139" mass="14959">MAKAKKAAAKKVATKKSAAKKAPAKKAVKKATKPVAKVAKKPAPKKAAKKAVKKTKRKASPALMKPMTPSPALAAVVGDKPMPRSQITSNLWAYIKKNGLQDQTNKRQINADDKLKVIFGGKSSVSMFEMTKLVSQHIR</sequence>
<dbReference type="Proteomes" id="UP001465331">
    <property type="component" value="Unassembled WGS sequence"/>
</dbReference>
<organism evidence="3 4">
    <name type="scientific">Sinimarinibacterium thermocellulolyticum</name>
    <dbReference type="NCBI Taxonomy" id="3170016"/>
    <lineage>
        <taxon>Bacteria</taxon>
        <taxon>Pseudomonadati</taxon>
        <taxon>Pseudomonadota</taxon>
        <taxon>Gammaproteobacteria</taxon>
        <taxon>Nevskiales</taxon>
        <taxon>Nevskiaceae</taxon>
        <taxon>Sinimarinibacterium</taxon>
    </lineage>
</organism>
<dbReference type="InterPro" id="IPR003121">
    <property type="entry name" value="SWIB_MDM2_domain"/>
</dbReference>
<evidence type="ECO:0000259" key="2">
    <source>
        <dbReference type="PROSITE" id="PS51925"/>
    </source>
</evidence>
<proteinExistence type="predicted"/>
<evidence type="ECO:0000256" key="1">
    <source>
        <dbReference type="SAM" id="MobiDB-lite"/>
    </source>
</evidence>
<dbReference type="PANTHER" id="PTHR13844">
    <property type="entry name" value="SWI/SNF-RELATED MATRIX-ASSOCIATED ACTIN-DEPENDENT REGULATOR OF CHROMATIN SUBFAMILY D"/>
    <property type="match status" value="1"/>
</dbReference>
<gene>
    <name evidence="3" type="ORF">ABSH63_14105</name>
</gene>
<dbReference type="Pfam" id="PF02201">
    <property type="entry name" value="SWIB"/>
    <property type="match status" value="1"/>
</dbReference>
<feature type="compositionally biased region" description="Basic residues" evidence="1">
    <location>
        <begin position="1"/>
        <end position="59"/>
    </location>
</feature>
<dbReference type="InterPro" id="IPR019835">
    <property type="entry name" value="SWIB_domain"/>
</dbReference>
<dbReference type="SMART" id="SM00151">
    <property type="entry name" value="SWIB"/>
    <property type="match status" value="1"/>
</dbReference>
<accession>A0ABV2AD29</accession>
<protein>
    <submittedName>
        <fullName evidence="3">SWIB/MDM2 domain-containing protein</fullName>
    </submittedName>
</protein>
<dbReference type="SUPFAM" id="SSF47592">
    <property type="entry name" value="SWIB/MDM2 domain"/>
    <property type="match status" value="1"/>
</dbReference>
<dbReference type="CDD" id="cd10567">
    <property type="entry name" value="SWIB-MDM2_like"/>
    <property type="match status" value="1"/>
</dbReference>
<comment type="caution">
    <text evidence="3">The sequence shown here is derived from an EMBL/GenBank/DDBJ whole genome shotgun (WGS) entry which is preliminary data.</text>
</comment>
<feature type="region of interest" description="Disordered" evidence="1">
    <location>
        <begin position="1"/>
        <end position="68"/>
    </location>
</feature>
<name>A0ABV2AD29_9GAMM</name>